<dbReference type="InterPro" id="IPR036400">
    <property type="entry name" value="Cyt_B5-like_heme/steroid_sf"/>
</dbReference>
<comment type="subunit">
    <text evidence="7">Homodimer.</text>
</comment>
<dbReference type="PROSITE" id="PS50234">
    <property type="entry name" value="VWFA"/>
    <property type="match status" value="1"/>
</dbReference>
<evidence type="ECO:0000256" key="1">
    <source>
        <dbReference type="ARBA" id="ARBA00001924"/>
    </source>
</evidence>
<dbReference type="Gene3D" id="3.10.120.10">
    <property type="entry name" value="Cytochrome b5-like heme/steroid binding domain"/>
    <property type="match status" value="1"/>
</dbReference>
<dbReference type="Pfam" id="PF00174">
    <property type="entry name" value="Oxidored_molyb"/>
    <property type="match status" value="1"/>
</dbReference>
<dbReference type="InterPro" id="IPR036465">
    <property type="entry name" value="vWFA_dom_sf"/>
</dbReference>
<feature type="transmembrane region" description="Helical" evidence="19">
    <location>
        <begin position="1739"/>
        <end position="1764"/>
    </location>
</feature>
<comment type="subcellular location">
    <subcellularLocation>
        <location evidence="3">Membrane</location>
        <topology evidence="3">Multi-pass membrane protein</topology>
    </subcellularLocation>
    <subcellularLocation>
        <location evidence="4">Mitochondrion intermembrane space</location>
    </subcellularLocation>
</comment>
<dbReference type="InterPro" id="IPR005066">
    <property type="entry name" value="MoCF_OxRdtse_dimer"/>
</dbReference>
<evidence type="ECO:0000256" key="4">
    <source>
        <dbReference type="ARBA" id="ARBA00004569"/>
    </source>
</evidence>
<dbReference type="SUPFAM" id="SSF90112">
    <property type="entry name" value="Neurotransmitter-gated ion-channel transmembrane pore"/>
    <property type="match status" value="1"/>
</dbReference>
<dbReference type="InterPro" id="IPR000572">
    <property type="entry name" value="OxRdtase_Mopterin-bd_dom"/>
</dbReference>
<dbReference type="Gene3D" id="2.70.170.10">
    <property type="entry name" value="Neurotransmitter-gated ion-channel ligand-binding domain"/>
    <property type="match status" value="1"/>
</dbReference>
<dbReference type="PRINTS" id="PR00407">
    <property type="entry name" value="EUMOPTERIN"/>
</dbReference>
<dbReference type="GO" id="GO:0020037">
    <property type="term" value="F:heme binding"/>
    <property type="evidence" value="ECO:0007669"/>
    <property type="project" value="InterPro"/>
</dbReference>
<dbReference type="InterPro" id="IPR014756">
    <property type="entry name" value="Ig_E-set"/>
</dbReference>
<dbReference type="Gene3D" id="2.60.40.650">
    <property type="match status" value="1"/>
</dbReference>
<evidence type="ECO:0000256" key="12">
    <source>
        <dbReference type="ARBA" id="ARBA00022723"/>
    </source>
</evidence>
<evidence type="ECO:0000256" key="19">
    <source>
        <dbReference type="SAM" id="Phobius"/>
    </source>
</evidence>
<dbReference type="InterPro" id="IPR006201">
    <property type="entry name" value="Neur_channel"/>
</dbReference>
<gene>
    <name evidence="20" type="ORF">CGI_10026671</name>
</gene>
<name>K1RFW1_MAGGI</name>
<evidence type="ECO:0000256" key="15">
    <source>
        <dbReference type="ARBA" id="ARBA00023004"/>
    </source>
</evidence>
<dbReference type="InParanoid" id="K1RFW1"/>
<evidence type="ECO:0000256" key="6">
    <source>
        <dbReference type="ARBA" id="ARBA00004971"/>
    </source>
</evidence>
<evidence type="ECO:0000256" key="18">
    <source>
        <dbReference type="SAM" id="MobiDB-lite"/>
    </source>
</evidence>
<feature type="transmembrane region" description="Helical" evidence="19">
    <location>
        <begin position="1637"/>
        <end position="1660"/>
    </location>
</feature>
<dbReference type="InterPro" id="IPR022407">
    <property type="entry name" value="OxRdtase_Mopterin_BS"/>
</dbReference>
<dbReference type="Pfam" id="PF02931">
    <property type="entry name" value="Neur_chan_LBD"/>
    <property type="match status" value="1"/>
</dbReference>
<dbReference type="GO" id="GO:0043546">
    <property type="term" value="F:molybdopterin cofactor binding"/>
    <property type="evidence" value="ECO:0007669"/>
    <property type="project" value="InterPro"/>
</dbReference>
<protein>
    <recommendedName>
        <fullName evidence="8">sulfite oxidase</fullName>
        <ecNumber evidence="8">1.8.3.1</ecNumber>
    </recommendedName>
</protein>
<evidence type="ECO:0000256" key="14">
    <source>
        <dbReference type="ARBA" id="ARBA00023002"/>
    </source>
</evidence>
<dbReference type="GO" id="GO:0004888">
    <property type="term" value="F:transmembrane signaling receptor activity"/>
    <property type="evidence" value="ECO:0007669"/>
    <property type="project" value="InterPro"/>
</dbReference>
<dbReference type="EMBL" id="JH816980">
    <property type="protein sequence ID" value="EKC42604.1"/>
    <property type="molecule type" value="Genomic_DNA"/>
</dbReference>
<dbReference type="GO" id="GO:0008482">
    <property type="term" value="F:sulfite oxidase activity"/>
    <property type="evidence" value="ECO:0007669"/>
    <property type="project" value="UniProtKB-EC"/>
</dbReference>
<comment type="cofactor">
    <cofactor evidence="2">
        <name>heme b</name>
        <dbReference type="ChEBI" id="CHEBI:60344"/>
    </cofactor>
</comment>
<dbReference type="PANTHER" id="PTHR19372:SF7">
    <property type="entry name" value="SULFITE OXIDASE, MITOCHONDRIAL"/>
    <property type="match status" value="1"/>
</dbReference>
<comment type="pathway">
    <text evidence="5">Sulfur metabolism.</text>
</comment>
<evidence type="ECO:0000313" key="20">
    <source>
        <dbReference type="EMBL" id="EKC42604.1"/>
    </source>
</evidence>
<evidence type="ECO:0000256" key="3">
    <source>
        <dbReference type="ARBA" id="ARBA00004141"/>
    </source>
</evidence>
<proteinExistence type="predicted"/>
<evidence type="ECO:0000256" key="13">
    <source>
        <dbReference type="ARBA" id="ARBA00022989"/>
    </source>
</evidence>
<dbReference type="CDD" id="cd18989">
    <property type="entry name" value="LGIC_ECD_cation"/>
    <property type="match status" value="1"/>
</dbReference>
<dbReference type="InterPro" id="IPR006029">
    <property type="entry name" value="Neurotrans-gated_channel_TM"/>
</dbReference>
<dbReference type="Gene3D" id="3.90.420.10">
    <property type="entry name" value="Oxidoreductase, molybdopterin-binding domain"/>
    <property type="match status" value="1"/>
</dbReference>
<dbReference type="CDD" id="cd02111">
    <property type="entry name" value="eukary_SO_Moco"/>
    <property type="match status" value="1"/>
</dbReference>
<dbReference type="InterPro" id="IPR006202">
    <property type="entry name" value="Neur_chan_lig-bd"/>
</dbReference>
<dbReference type="GO" id="GO:0016020">
    <property type="term" value="C:membrane"/>
    <property type="evidence" value="ECO:0007669"/>
    <property type="project" value="UniProtKB-SubCell"/>
</dbReference>
<dbReference type="SUPFAM" id="SSF56524">
    <property type="entry name" value="Oxidoreductase molybdopterin-binding domain"/>
    <property type="match status" value="1"/>
</dbReference>
<dbReference type="CDD" id="cd19051">
    <property type="entry name" value="LGIC_TM_cation"/>
    <property type="match status" value="1"/>
</dbReference>
<keyword evidence="16" id="KW-0496">Mitochondrion</keyword>
<feature type="compositionally biased region" description="Basic and acidic residues" evidence="18">
    <location>
        <begin position="141"/>
        <end position="151"/>
    </location>
</feature>
<feature type="transmembrane region" description="Helical" evidence="19">
    <location>
        <begin position="1607"/>
        <end position="1625"/>
    </location>
</feature>
<dbReference type="SMART" id="SM01117">
    <property type="entry name" value="Cyt-b5"/>
    <property type="match status" value="1"/>
</dbReference>
<sequence>MLTVTDVKESAQKTLSSKNNDQQHSNNEREFDSTGYAVTTKLCFALGITAQSESAGSLKKGLPTYSLEEVAKHNKKENRIWVTYKNGVYDITDYVSNHPGGSRILLAAGSSIEPYWEMYAAHKQEEIYEMLEELRIGNITEKSKDEQKDSSDPYANDPKRHVALKPSSSKPFNAEPPLSLLRHSYLTPNDLFFVRNHLPVPVIDPKKYQLTVTKVGSTKQVNLSLEDLKRKFNKKSVVSIVQCAGNRRSEMVTIKPVKGLNWGAAAISNASWAGACLDDVLKRAGIDIETVDAKHIIFDGADADPTGHNYGASIPIEMARLLKKDIILAYEMNGKDIPPDHGYPVRVIIPGVVGARQVKWLNKITLSDKESTCHWQQKDYKGFHSSIDWHNVDFTSVPPIYELPVQSVICEPEAGSILEDDEEVTVKGYAWSGGGRGIVRVDLSADGGKTWHSAELSPTEQPLYKTYAWTFWEGTIPLPKDHKGDVEIVCKAADTAYNVQPDNVEGIWNLREWDGLWYDSRNTEVTLDQATSAVLSGWSVTAYTSTVTSWTCVEQSEDTYLLKSDQEVVVFTSLHRAYLCLKVTKVTDVSYRYTIMADEQANAGGERVSVISIKRNATISGDCTIVSPPGAEEFHVLVKAVVNELHCITYVQDGDTYYVSVLDPQVSGSSQQRIKCLAAAKLNNLVYISDNTGSCAKGQDPKAKQSPGSEALVMFANVLCRKYAGNSFLNVVDDLKINVLIKETTNITTIKTPPIRNDLLTDGSEGTNELAVVDRLSPTKAFVSYDPSRAEQESGISGQFIVQYDVNRSDDAGDLIFMDGYFVHFLAPEGVKPMPMDIVFVLDKSGSMGGTKMTQLQDSMKKILDDVKADDKIMIIAFDSYLSYWKTDFVQVTPENINNAKNYIRNTHAGGGTNIDLGLRDGIQKLTQISGNNGRAPVLVFLTDGEATVGETNTERILNNLKKENEADIPIFSLAFGRGADFDIVKRVAAQNNGFARKIYEDSDAALQIAGFYKEISTVLLKDVKFNYVDGTLYDTEVTNTEFKTYFRGSEMVVSGKVKDLKKLQSGLMVNGTGIGNQEVEFQVPPMRCIILPWPPIRPFPVPTTAPVVTTRNPSIMEKLWAYMTIKQLLKQKDALDSQTEIAKLDEKILRLSLKYQFVTPLTSMVVTLPDKTKANPSEVQSSDMNMDMGSFNEKSQVPSFGVTLPGLTKPLCFDLPMVSGKMYNLIDMSVPTTGYSLHGRFGTNMIERVTVFDEQSTSIDADPTDVTKAPVYQKRLGTTSVAVKNTPLGLQFLATFSKTRTNLNGVLAIWKEYGGKFVDIIMESGGFVTYIEITSTSGSQTVLKATTKEFGDGICCILPRPLRLLPGPRQLPTHLLPLPGDRLQDGAIYHQHLLRPPETGRQDQVKVSMTLLTVNDMSWLDDRLSWTNTSATSQDYTNVRFLFSTETYVWKPALIVENSVDSISVITDKYIPMRINPIGNIEWNPTGIYLVSCSSDITYYPLDQQTCTIKLTTWGYTNNEIYLVYDTKPIELGFYSENGEWMLVSASGEQVQDKSRGGQSFSSLSFSITLRRRPMFHALNTILPVVLMAFLIPMVYRLPVDSGEKIGYSLTVILAYAVYLTLISDNIPSTSVSVCYLTVYLVIVLGLGVLSVVFVILVISTFHLRDKPVSSCLGAIGRLIARIICNDKCSCCHKKQNPDIVTPITESKKLPAEMQLEDDETTETPMTYQAFSVLLDRFLFYVYLTIVTVTTFLFSLLGFVHFASL</sequence>
<comment type="cofactor">
    <cofactor evidence="1">
        <name>Mo-molybdopterin</name>
        <dbReference type="ChEBI" id="CHEBI:71302"/>
    </cofactor>
</comment>
<dbReference type="GO" id="GO:0005230">
    <property type="term" value="F:extracellular ligand-gated monoatomic ion channel activity"/>
    <property type="evidence" value="ECO:0007669"/>
    <property type="project" value="InterPro"/>
</dbReference>
<dbReference type="InterPro" id="IPR036719">
    <property type="entry name" value="Neuro-gated_channel_TM_sf"/>
</dbReference>
<dbReference type="GO" id="GO:0005758">
    <property type="term" value="C:mitochondrial intermembrane space"/>
    <property type="evidence" value="ECO:0007669"/>
    <property type="project" value="UniProtKB-SubCell"/>
</dbReference>
<dbReference type="FunFam" id="3.90.420.10:FF:000002">
    <property type="entry name" value="sulfite oxidase, mitochondrial"/>
    <property type="match status" value="1"/>
</dbReference>
<dbReference type="InterPro" id="IPR018506">
    <property type="entry name" value="Cyt_B5_heme-BS"/>
</dbReference>
<feature type="compositionally biased region" description="Polar residues" evidence="18">
    <location>
        <begin position="12"/>
        <end position="25"/>
    </location>
</feature>
<keyword evidence="12" id="KW-0479">Metal-binding</keyword>
<dbReference type="InterPro" id="IPR036734">
    <property type="entry name" value="Neur_chan_lig-bd_sf"/>
</dbReference>
<feature type="region of interest" description="Disordered" evidence="18">
    <location>
        <begin position="139"/>
        <end position="171"/>
    </location>
</feature>
<dbReference type="Gene3D" id="1.20.58.390">
    <property type="entry name" value="Neurotransmitter-gated ion-channel transmembrane domain"/>
    <property type="match status" value="1"/>
</dbReference>
<dbReference type="Pfam" id="PF03404">
    <property type="entry name" value="Mo-co_dimer"/>
    <property type="match status" value="1"/>
</dbReference>
<comment type="pathway">
    <text evidence="6">Energy metabolism; sulfur metabolism.</text>
</comment>
<dbReference type="PROSITE" id="PS00191">
    <property type="entry name" value="CYTOCHROME_B5_1"/>
    <property type="match status" value="1"/>
</dbReference>
<evidence type="ECO:0000256" key="9">
    <source>
        <dbReference type="ARBA" id="ARBA00022505"/>
    </source>
</evidence>
<evidence type="ECO:0000256" key="2">
    <source>
        <dbReference type="ARBA" id="ARBA00001970"/>
    </source>
</evidence>
<keyword evidence="10" id="KW-0349">Heme</keyword>
<keyword evidence="15" id="KW-0408">Iron</keyword>
<accession>K1RFW1</accession>
<dbReference type="SUPFAM" id="SSF81296">
    <property type="entry name" value="E set domains"/>
    <property type="match status" value="1"/>
</dbReference>
<keyword evidence="14" id="KW-0560">Oxidoreductase</keyword>
<dbReference type="Pfam" id="PF02932">
    <property type="entry name" value="Neur_chan_memb"/>
    <property type="match status" value="1"/>
</dbReference>
<feature type="region of interest" description="Disordered" evidence="18">
    <location>
        <begin position="1"/>
        <end position="31"/>
    </location>
</feature>
<reference evidence="20" key="1">
    <citation type="journal article" date="2012" name="Nature">
        <title>The oyster genome reveals stress adaptation and complexity of shell formation.</title>
        <authorList>
            <person name="Zhang G."/>
            <person name="Fang X."/>
            <person name="Guo X."/>
            <person name="Li L."/>
            <person name="Luo R."/>
            <person name="Xu F."/>
            <person name="Yang P."/>
            <person name="Zhang L."/>
            <person name="Wang X."/>
            <person name="Qi H."/>
            <person name="Xiong Z."/>
            <person name="Que H."/>
            <person name="Xie Y."/>
            <person name="Holland P.W."/>
            <person name="Paps J."/>
            <person name="Zhu Y."/>
            <person name="Wu F."/>
            <person name="Chen Y."/>
            <person name="Wang J."/>
            <person name="Peng C."/>
            <person name="Meng J."/>
            <person name="Yang L."/>
            <person name="Liu J."/>
            <person name="Wen B."/>
            <person name="Zhang N."/>
            <person name="Huang Z."/>
            <person name="Zhu Q."/>
            <person name="Feng Y."/>
            <person name="Mount A."/>
            <person name="Hedgecock D."/>
            <person name="Xu Z."/>
            <person name="Liu Y."/>
            <person name="Domazet-Loso T."/>
            <person name="Du Y."/>
            <person name="Sun X."/>
            <person name="Zhang S."/>
            <person name="Liu B."/>
            <person name="Cheng P."/>
            <person name="Jiang X."/>
            <person name="Li J."/>
            <person name="Fan D."/>
            <person name="Wang W."/>
            <person name="Fu W."/>
            <person name="Wang T."/>
            <person name="Wang B."/>
            <person name="Zhang J."/>
            <person name="Peng Z."/>
            <person name="Li Y."/>
            <person name="Li N."/>
            <person name="Wang J."/>
            <person name="Chen M."/>
            <person name="He Y."/>
            <person name="Tan F."/>
            <person name="Song X."/>
            <person name="Zheng Q."/>
            <person name="Huang R."/>
            <person name="Yang H."/>
            <person name="Du X."/>
            <person name="Chen L."/>
            <person name="Yang M."/>
            <person name="Gaffney P.M."/>
            <person name="Wang S."/>
            <person name="Luo L."/>
            <person name="She Z."/>
            <person name="Ming Y."/>
            <person name="Huang W."/>
            <person name="Zhang S."/>
            <person name="Huang B."/>
            <person name="Zhang Y."/>
            <person name="Qu T."/>
            <person name="Ni P."/>
            <person name="Miao G."/>
            <person name="Wang J."/>
            <person name="Wang Q."/>
            <person name="Steinberg C.E."/>
            <person name="Wang H."/>
            <person name="Li N."/>
            <person name="Qian L."/>
            <person name="Zhang G."/>
            <person name="Li Y."/>
            <person name="Yang H."/>
            <person name="Liu X."/>
            <person name="Wang J."/>
            <person name="Yin Y."/>
            <person name="Wang J."/>
        </authorList>
    </citation>
    <scope>NUCLEOTIDE SEQUENCE [LARGE SCALE GENOMIC DNA]</scope>
    <source>
        <strain evidence="20">05x7-T-G4-1.051#20</strain>
    </source>
</reference>
<keyword evidence="11 19" id="KW-0812">Transmembrane</keyword>
<dbReference type="HOGENOM" id="CLU_238953_0_0_1"/>
<dbReference type="PANTHER" id="PTHR19372">
    <property type="entry name" value="SULFITE REDUCTASE"/>
    <property type="match status" value="1"/>
</dbReference>
<dbReference type="UniPathway" id="UPA00096"/>
<dbReference type="GO" id="GO:0006790">
    <property type="term" value="P:sulfur compound metabolic process"/>
    <property type="evidence" value="ECO:0007669"/>
    <property type="project" value="UniProtKB-UniPathway"/>
</dbReference>
<evidence type="ECO:0000256" key="16">
    <source>
        <dbReference type="ARBA" id="ARBA00023128"/>
    </source>
</evidence>
<keyword evidence="9" id="KW-0500">Molybdenum</keyword>
<evidence type="ECO:0000256" key="8">
    <source>
        <dbReference type="ARBA" id="ARBA00012505"/>
    </source>
</evidence>
<feature type="compositionally biased region" description="Basic and acidic residues" evidence="18">
    <location>
        <begin position="1"/>
        <end position="11"/>
    </location>
</feature>
<dbReference type="SUPFAM" id="SSF63712">
    <property type="entry name" value="Nicotinic receptor ligand binding domain-like"/>
    <property type="match status" value="1"/>
</dbReference>
<evidence type="ECO:0000256" key="10">
    <source>
        <dbReference type="ARBA" id="ARBA00022617"/>
    </source>
</evidence>
<dbReference type="Gene3D" id="3.40.50.410">
    <property type="entry name" value="von Willebrand factor, type A domain"/>
    <property type="match status" value="1"/>
</dbReference>
<feature type="transmembrane region" description="Helical" evidence="19">
    <location>
        <begin position="1576"/>
        <end position="1595"/>
    </location>
</feature>
<evidence type="ECO:0000256" key="5">
    <source>
        <dbReference type="ARBA" id="ARBA00004678"/>
    </source>
</evidence>
<dbReference type="PROSITE" id="PS50255">
    <property type="entry name" value="CYTOCHROME_B5_2"/>
    <property type="match status" value="1"/>
</dbReference>
<keyword evidence="17 19" id="KW-0472">Membrane</keyword>
<dbReference type="InterPro" id="IPR002035">
    <property type="entry name" value="VWF_A"/>
</dbReference>
<organism evidence="20">
    <name type="scientific">Magallana gigas</name>
    <name type="common">Pacific oyster</name>
    <name type="synonym">Crassostrea gigas</name>
    <dbReference type="NCBI Taxonomy" id="29159"/>
    <lineage>
        <taxon>Eukaryota</taxon>
        <taxon>Metazoa</taxon>
        <taxon>Spiralia</taxon>
        <taxon>Lophotrochozoa</taxon>
        <taxon>Mollusca</taxon>
        <taxon>Bivalvia</taxon>
        <taxon>Autobranchia</taxon>
        <taxon>Pteriomorphia</taxon>
        <taxon>Ostreida</taxon>
        <taxon>Ostreoidea</taxon>
        <taxon>Ostreidae</taxon>
        <taxon>Magallana</taxon>
    </lineage>
</organism>
<dbReference type="PRINTS" id="PR00252">
    <property type="entry name" value="NRIONCHANNEL"/>
</dbReference>
<evidence type="ECO:0000256" key="11">
    <source>
        <dbReference type="ARBA" id="ARBA00022692"/>
    </source>
</evidence>
<dbReference type="GO" id="GO:0030151">
    <property type="term" value="F:molybdenum ion binding"/>
    <property type="evidence" value="ECO:0007669"/>
    <property type="project" value="InterPro"/>
</dbReference>
<evidence type="ECO:0000256" key="7">
    <source>
        <dbReference type="ARBA" id="ARBA00011738"/>
    </source>
</evidence>
<dbReference type="Pfam" id="PF00092">
    <property type="entry name" value="VWA"/>
    <property type="match status" value="1"/>
</dbReference>
<dbReference type="SUPFAM" id="SSF55856">
    <property type="entry name" value="Cytochrome b5-like heme/steroid binding domain"/>
    <property type="match status" value="1"/>
</dbReference>
<dbReference type="InterPro" id="IPR036374">
    <property type="entry name" value="OxRdtase_Mopterin-bd_sf"/>
</dbReference>
<dbReference type="InterPro" id="IPR038050">
    <property type="entry name" value="Neuro_actylchol_rec"/>
</dbReference>
<dbReference type="EC" id="1.8.3.1" evidence="8"/>
<dbReference type="SMART" id="SM00327">
    <property type="entry name" value="VWA"/>
    <property type="match status" value="1"/>
</dbReference>
<dbReference type="InterPro" id="IPR008335">
    <property type="entry name" value="Mopterin_OxRdtase_euk"/>
</dbReference>
<dbReference type="FunFam" id="3.10.120.10:FF:000007">
    <property type="entry name" value="Sulfite oxidase, mitochondrial"/>
    <property type="match status" value="1"/>
</dbReference>
<dbReference type="PROSITE" id="PS00559">
    <property type="entry name" value="MOLYBDOPTERIN_EUK"/>
    <property type="match status" value="1"/>
</dbReference>
<keyword evidence="13 19" id="KW-1133">Transmembrane helix</keyword>
<dbReference type="Pfam" id="PF00173">
    <property type="entry name" value="Cyt-b5"/>
    <property type="match status" value="1"/>
</dbReference>
<evidence type="ECO:0000256" key="17">
    <source>
        <dbReference type="ARBA" id="ARBA00023136"/>
    </source>
</evidence>
<dbReference type="SUPFAM" id="SSF53300">
    <property type="entry name" value="vWA-like"/>
    <property type="match status" value="1"/>
</dbReference>
<dbReference type="InterPro" id="IPR001199">
    <property type="entry name" value="Cyt_B5-like_heme/steroid-bd"/>
</dbReference>